<sequence>MMELTNQQNKVFEQIKAFLNSDASVFILRGYAGTGKTTMVKVIADYIEQTRQLAMMAPTGRAARVLAMKTGHTATTIHKAIYSKAHVEPKKVKNIAESEFKFVFSINNSENGGNIVAIVDEASMVCSRKIEHELFMFGTDNQMEDLLTFVRPNFGGKVIFVGDPAQLPPVGESVSNALRAEYFKEKGLKVIEAELTEVLRQKDDSVILKNAMMIRDLLKKDKRNQLVFEEQKDDVETVPSEQFLDKYLNYRKESGKHDSVIICYSNKSANRYNRDIRKSLYGGDVPLQKNDILLITQNNYRLDRMNGEFVPVLSIGERIQQSAPVYAQIGGKKERIVITLNFIKVTVPNGDGNPIPCMLLEDLLTSDTATISIDENRALYINFCMRNPNLKQGTESFAEALLNDEYYNAIRAKYGYAVTGHKCQGGEWGKVFVDYTGRTGLDDDSLRWAYTATTRAQKTLYVTNLPHITSFSKFRIEPIQKCKNIAPECRILNEVPPTPFHNKNVDNGIRAKYHCIAKNMEYTPYRIISVQSRPYLEIYNIQTPDGVDRYDLFYKAGDIFQPAKAASPNQHTPLIEIMLNDEQGMSYKYNYIPSDESHCKLLDLIRSACDTISVQITNVVEHAEDFSTTYYMRTSGTFSYIKVYVNSNGFITYAKPMSLKGKDDGELSEIIEIINSHFV</sequence>
<dbReference type="InterPro" id="IPR054572">
    <property type="entry name" value="TBP-TOTE"/>
</dbReference>
<dbReference type="Gene3D" id="3.40.50.300">
    <property type="entry name" value="P-loop containing nucleotide triphosphate hydrolases"/>
    <property type="match status" value="3"/>
</dbReference>
<dbReference type="CDD" id="cd18809">
    <property type="entry name" value="SF1_C_RecD"/>
    <property type="match status" value="1"/>
</dbReference>
<dbReference type="Proteomes" id="UP001209344">
    <property type="component" value="Unassembled WGS sequence"/>
</dbReference>
<dbReference type="GO" id="GO:0005524">
    <property type="term" value="F:ATP binding"/>
    <property type="evidence" value="ECO:0007669"/>
    <property type="project" value="UniProtKB-KW"/>
</dbReference>
<dbReference type="Pfam" id="PF13538">
    <property type="entry name" value="UvrD_C_2"/>
    <property type="match status" value="1"/>
</dbReference>
<dbReference type="AlphaFoldDB" id="A0AAP3F678"/>
<dbReference type="Pfam" id="PF22721">
    <property type="entry name" value="TBP-TOTE"/>
    <property type="match status" value="1"/>
</dbReference>
<feature type="domain" description="TATA-binding-like protein" evidence="4">
    <location>
        <begin position="600"/>
        <end position="674"/>
    </location>
</feature>
<dbReference type="Pfam" id="PF13604">
    <property type="entry name" value="AAA_30"/>
    <property type="match status" value="1"/>
</dbReference>
<reference evidence="5" key="1">
    <citation type="submission" date="2022-11" db="EMBL/GenBank/DDBJ databases">
        <title>Genomic repertoires linked with pathogenic potency of arthritogenic Prevotella copri isolated from the gut of rheumatoid arthritis patients.</title>
        <authorList>
            <person name="Nii T."/>
            <person name="Maeda Y."/>
            <person name="Motooka D."/>
            <person name="Naito M."/>
            <person name="Matsumoto Y."/>
            <person name="Ogawa T."/>
            <person name="Oguro-Igashira E."/>
            <person name="Kishikawa T."/>
            <person name="Yamashita M."/>
            <person name="Koizumi S."/>
            <person name="Kurakawa T."/>
            <person name="Okumura R."/>
            <person name="Kayama H."/>
            <person name="Murakami M."/>
            <person name="Sakaguchi T."/>
            <person name="Das B."/>
            <person name="Nakamura S."/>
            <person name="Okada Y."/>
            <person name="Kumanogoh A."/>
            <person name="Takeda K."/>
        </authorList>
    </citation>
    <scope>NUCLEOTIDE SEQUENCE</scope>
    <source>
        <strain evidence="5">F3-75</strain>
    </source>
</reference>
<keyword evidence="1" id="KW-0547">Nucleotide-binding</keyword>
<dbReference type="SUPFAM" id="SSF52540">
    <property type="entry name" value="P-loop containing nucleoside triphosphate hydrolases"/>
    <property type="match status" value="2"/>
</dbReference>
<comment type="caution">
    <text evidence="5">The sequence shown here is derived from an EMBL/GenBank/DDBJ whole genome shotgun (WGS) entry which is preliminary data.</text>
</comment>
<dbReference type="GO" id="GO:0003678">
    <property type="term" value="F:DNA helicase activity"/>
    <property type="evidence" value="ECO:0007669"/>
    <property type="project" value="UniProtKB-ARBA"/>
</dbReference>
<evidence type="ECO:0000259" key="4">
    <source>
        <dbReference type="Pfam" id="PF22721"/>
    </source>
</evidence>
<dbReference type="CDD" id="cd17933">
    <property type="entry name" value="DEXSc_RecD-like"/>
    <property type="match status" value="1"/>
</dbReference>
<evidence type="ECO:0000259" key="3">
    <source>
        <dbReference type="Pfam" id="PF13538"/>
    </source>
</evidence>
<dbReference type="PANTHER" id="PTHR43788">
    <property type="entry name" value="DNA2/NAM7 HELICASE FAMILY MEMBER"/>
    <property type="match status" value="1"/>
</dbReference>
<dbReference type="InterPro" id="IPR050534">
    <property type="entry name" value="Coronavir_polyprotein_1ab"/>
</dbReference>
<dbReference type="RefSeq" id="WP_264966238.1">
    <property type="nucleotide sequence ID" value="NZ_JAPDVK010000002.1"/>
</dbReference>
<proteinExistence type="predicted"/>
<evidence type="ECO:0000256" key="2">
    <source>
        <dbReference type="ARBA" id="ARBA00022840"/>
    </source>
</evidence>
<name>A0AAP3F678_9BACT</name>
<keyword evidence="2" id="KW-0067">ATP-binding</keyword>
<evidence type="ECO:0000313" key="5">
    <source>
        <dbReference type="EMBL" id="MCW4128515.1"/>
    </source>
</evidence>
<evidence type="ECO:0000313" key="6">
    <source>
        <dbReference type="Proteomes" id="UP001209344"/>
    </source>
</evidence>
<feature type="domain" description="UvrD-like helicase C-terminal" evidence="3">
    <location>
        <begin position="414"/>
        <end position="462"/>
    </location>
</feature>
<organism evidence="5 6">
    <name type="scientific">Segatella copri</name>
    <dbReference type="NCBI Taxonomy" id="165179"/>
    <lineage>
        <taxon>Bacteria</taxon>
        <taxon>Pseudomonadati</taxon>
        <taxon>Bacteroidota</taxon>
        <taxon>Bacteroidia</taxon>
        <taxon>Bacteroidales</taxon>
        <taxon>Prevotellaceae</taxon>
        <taxon>Segatella</taxon>
    </lineage>
</organism>
<dbReference type="PANTHER" id="PTHR43788:SF6">
    <property type="entry name" value="DNA HELICASE B"/>
    <property type="match status" value="1"/>
</dbReference>
<protein>
    <submittedName>
        <fullName evidence="5">AAA family ATPase</fullName>
    </submittedName>
</protein>
<accession>A0AAP3F678</accession>
<dbReference type="EMBL" id="JAPDVK010000002">
    <property type="protein sequence ID" value="MCW4128515.1"/>
    <property type="molecule type" value="Genomic_DNA"/>
</dbReference>
<dbReference type="InterPro" id="IPR027785">
    <property type="entry name" value="UvrD-like_helicase_C"/>
</dbReference>
<gene>
    <name evidence="5" type="ORF">ONT16_09685</name>
</gene>
<dbReference type="InterPro" id="IPR027417">
    <property type="entry name" value="P-loop_NTPase"/>
</dbReference>
<evidence type="ECO:0000256" key="1">
    <source>
        <dbReference type="ARBA" id="ARBA00022741"/>
    </source>
</evidence>